<protein>
    <submittedName>
        <fullName evidence="3">DNA-binding transcriptional regulator, MerR family</fullName>
    </submittedName>
</protein>
<proteinExistence type="predicted"/>
<dbReference type="PRINTS" id="PR00040">
    <property type="entry name" value="HTHMERR"/>
</dbReference>
<dbReference type="CDD" id="cd01106">
    <property type="entry name" value="HTH_TipAL-Mta"/>
    <property type="match status" value="1"/>
</dbReference>
<dbReference type="Pfam" id="PF13411">
    <property type="entry name" value="MerR_1"/>
    <property type="match status" value="1"/>
</dbReference>
<dbReference type="InterPro" id="IPR047057">
    <property type="entry name" value="MerR_fam"/>
</dbReference>
<dbReference type="Proteomes" id="UP000243297">
    <property type="component" value="Unassembled WGS sequence"/>
</dbReference>
<dbReference type="STRING" id="118967.SAMN02745191_0665"/>
<keyword evidence="1 3" id="KW-0238">DNA-binding</keyword>
<keyword evidence="4" id="KW-1185">Reference proteome</keyword>
<dbReference type="SUPFAM" id="SSF46955">
    <property type="entry name" value="Putative DNA-binding domain"/>
    <property type="match status" value="1"/>
</dbReference>
<dbReference type="InterPro" id="IPR009061">
    <property type="entry name" value="DNA-bd_dom_put_sf"/>
</dbReference>
<dbReference type="OrthoDB" id="9789123at2"/>
<name>A0A1T4KRA7_9FIRM</name>
<feature type="domain" description="HTH merR-type" evidence="2">
    <location>
        <begin position="6"/>
        <end position="76"/>
    </location>
</feature>
<gene>
    <name evidence="3" type="ORF">SAMN02745191_0665</name>
</gene>
<dbReference type="EMBL" id="FUWY01000001">
    <property type="protein sequence ID" value="SJZ44942.1"/>
    <property type="molecule type" value="Genomic_DNA"/>
</dbReference>
<dbReference type="RefSeq" id="WP_078711087.1">
    <property type="nucleotide sequence ID" value="NZ_FUWY01000001.1"/>
</dbReference>
<dbReference type="Gene3D" id="1.10.1660.10">
    <property type="match status" value="1"/>
</dbReference>
<dbReference type="SMART" id="SM00422">
    <property type="entry name" value="HTH_MERR"/>
    <property type="match status" value="1"/>
</dbReference>
<sequence>MSKKEYLTVGELSKIMNVTVRTLQYYDKEGILCPSKMSEGGRRLYSSKDIVKLNQILSFKYLGFSLDDIKEKIFKFDTTEEVVEALSQQESIMEMQINNLSKALKSLKTFKDEVIQMQDVNFDKYATIIELIRLNSKEYWVIKAMDDTVIDHLRETLQNDFKKGEELFLFYKKVLEETLEMKKMNISNTSDQAIELAGRWWAMIMDFTKGDMSLLPKLMEFNDNKQIWNPEIAEKQEQIDEFIGKALEAYFAKQGASFPQEDKENE</sequence>
<dbReference type="PANTHER" id="PTHR30204:SF96">
    <property type="entry name" value="CHROMOSOME-ANCHORING PROTEIN RACA"/>
    <property type="match status" value="1"/>
</dbReference>
<accession>A0A1T4KRA7</accession>
<dbReference type="GO" id="GO:0003677">
    <property type="term" value="F:DNA binding"/>
    <property type="evidence" value="ECO:0007669"/>
    <property type="project" value="UniProtKB-KW"/>
</dbReference>
<dbReference type="PANTHER" id="PTHR30204">
    <property type="entry name" value="REDOX-CYCLING DRUG-SENSING TRANSCRIPTIONAL ACTIVATOR SOXR"/>
    <property type="match status" value="1"/>
</dbReference>
<dbReference type="AlphaFoldDB" id="A0A1T4KRA7"/>
<evidence type="ECO:0000313" key="4">
    <source>
        <dbReference type="Proteomes" id="UP000243297"/>
    </source>
</evidence>
<evidence type="ECO:0000259" key="2">
    <source>
        <dbReference type="PROSITE" id="PS50937"/>
    </source>
</evidence>
<evidence type="ECO:0000313" key="3">
    <source>
        <dbReference type="EMBL" id="SJZ44942.1"/>
    </source>
</evidence>
<evidence type="ECO:0000256" key="1">
    <source>
        <dbReference type="ARBA" id="ARBA00023125"/>
    </source>
</evidence>
<dbReference type="InterPro" id="IPR000551">
    <property type="entry name" value="MerR-type_HTH_dom"/>
</dbReference>
<dbReference type="GO" id="GO:0003700">
    <property type="term" value="F:DNA-binding transcription factor activity"/>
    <property type="evidence" value="ECO:0007669"/>
    <property type="project" value="InterPro"/>
</dbReference>
<reference evidence="4" key="1">
    <citation type="submission" date="2017-02" db="EMBL/GenBank/DDBJ databases">
        <authorList>
            <person name="Varghese N."/>
            <person name="Submissions S."/>
        </authorList>
    </citation>
    <scope>NUCLEOTIDE SEQUENCE [LARGE SCALE GENOMIC DNA]</scope>
    <source>
        <strain evidence="4">ATCC 25662</strain>
    </source>
</reference>
<dbReference type="PROSITE" id="PS50937">
    <property type="entry name" value="HTH_MERR_2"/>
    <property type="match status" value="1"/>
</dbReference>
<organism evidence="3 4">
    <name type="scientific">Anaerorhabdus furcosa</name>
    <dbReference type="NCBI Taxonomy" id="118967"/>
    <lineage>
        <taxon>Bacteria</taxon>
        <taxon>Bacillati</taxon>
        <taxon>Bacillota</taxon>
        <taxon>Erysipelotrichia</taxon>
        <taxon>Erysipelotrichales</taxon>
        <taxon>Erysipelotrichaceae</taxon>
        <taxon>Anaerorhabdus</taxon>
    </lineage>
</organism>